<gene>
    <name evidence="8" type="ORF">GNF68_14735</name>
</gene>
<comment type="caution">
    <text evidence="8">The sequence shown here is derived from an EMBL/GenBank/DDBJ whole genome shotgun (WGS) entry which is preliminary data.</text>
</comment>
<dbReference type="InterPro" id="IPR050171">
    <property type="entry name" value="MFS_Transporters"/>
</dbReference>
<evidence type="ECO:0000313" key="8">
    <source>
        <dbReference type="EMBL" id="MDZ4910269.1"/>
    </source>
</evidence>
<reference evidence="8" key="1">
    <citation type="submission" date="2019-11" db="EMBL/GenBank/DDBJ databases">
        <title>Characterization of Clostridium perfringens isolates from swine manure treated agricultural soils.</title>
        <authorList>
            <person name="Wushke S.T."/>
        </authorList>
    </citation>
    <scope>NUCLEOTIDE SEQUENCE</scope>
    <source>
        <strain evidence="8">X94</strain>
    </source>
</reference>
<keyword evidence="2" id="KW-0813">Transport</keyword>
<feature type="transmembrane region" description="Helical" evidence="7">
    <location>
        <begin position="60"/>
        <end position="79"/>
    </location>
</feature>
<keyword evidence="5 7" id="KW-1133">Transmembrane helix</keyword>
<comment type="subcellular location">
    <subcellularLocation>
        <location evidence="1">Cell membrane</location>
        <topology evidence="1">Multi-pass membrane protein</topology>
    </subcellularLocation>
</comment>
<feature type="transmembrane region" description="Helical" evidence="7">
    <location>
        <begin position="117"/>
        <end position="140"/>
    </location>
</feature>
<dbReference type="InterPro" id="IPR036259">
    <property type="entry name" value="MFS_trans_sf"/>
</dbReference>
<dbReference type="Pfam" id="PF07690">
    <property type="entry name" value="MFS_1"/>
    <property type="match status" value="1"/>
</dbReference>
<dbReference type="SUPFAM" id="SSF103473">
    <property type="entry name" value="MFS general substrate transporter"/>
    <property type="match status" value="1"/>
</dbReference>
<keyword evidence="6 7" id="KW-0472">Membrane</keyword>
<evidence type="ECO:0000256" key="2">
    <source>
        <dbReference type="ARBA" id="ARBA00022448"/>
    </source>
</evidence>
<evidence type="ECO:0000256" key="4">
    <source>
        <dbReference type="ARBA" id="ARBA00022692"/>
    </source>
</evidence>
<dbReference type="RefSeq" id="WP_409193312.1">
    <property type="nucleotide sequence ID" value="NZ_WNUI01000119.1"/>
</dbReference>
<organism evidence="8 9">
    <name type="scientific">Clostridium perfringens</name>
    <dbReference type="NCBI Taxonomy" id="1502"/>
    <lineage>
        <taxon>Bacteria</taxon>
        <taxon>Bacillati</taxon>
        <taxon>Bacillota</taxon>
        <taxon>Clostridia</taxon>
        <taxon>Eubacteriales</taxon>
        <taxon>Clostridiaceae</taxon>
        <taxon>Clostridium</taxon>
    </lineage>
</organism>
<feature type="transmembrane region" description="Helical" evidence="7">
    <location>
        <begin position="152"/>
        <end position="173"/>
    </location>
</feature>
<keyword evidence="3" id="KW-1003">Cell membrane</keyword>
<accession>A0AAW9I569</accession>
<dbReference type="GO" id="GO:0022857">
    <property type="term" value="F:transmembrane transporter activity"/>
    <property type="evidence" value="ECO:0007669"/>
    <property type="project" value="InterPro"/>
</dbReference>
<dbReference type="PANTHER" id="PTHR23517">
    <property type="entry name" value="RESISTANCE PROTEIN MDTM, PUTATIVE-RELATED-RELATED"/>
    <property type="match status" value="1"/>
</dbReference>
<sequence length="189" mass="20381">MQISMKSKNKYPIGFYVCTSAYALERMAFYSAKWLIAIFIVAEVIKGGLGLTPADGAKMTANLVAFTYLTPILGGYIADRWINPRLCIILGALIMCAGYLLGYQASVMSSPELLSGMILLVSIGTGLYKGNIAGISGRLFKDKSQLDSAFSIQYSIANMGSFLGTLTVSFIAYKIGFGKTFLVCAMILL</sequence>
<feature type="non-terminal residue" evidence="8">
    <location>
        <position position="189"/>
    </location>
</feature>
<dbReference type="EMBL" id="WNUI01000119">
    <property type="protein sequence ID" value="MDZ4910269.1"/>
    <property type="molecule type" value="Genomic_DNA"/>
</dbReference>
<feature type="transmembrane region" description="Helical" evidence="7">
    <location>
        <begin position="34"/>
        <end position="54"/>
    </location>
</feature>
<evidence type="ECO:0000256" key="7">
    <source>
        <dbReference type="SAM" id="Phobius"/>
    </source>
</evidence>
<evidence type="ECO:0000256" key="5">
    <source>
        <dbReference type="ARBA" id="ARBA00022989"/>
    </source>
</evidence>
<dbReference type="Gene3D" id="1.20.1250.20">
    <property type="entry name" value="MFS general substrate transporter like domains"/>
    <property type="match status" value="1"/>
</dbReference>
<dbReference type="GO" id="GO:0005886">
    <property type="term" value="C:plasma membrane"/>
    <property type="evidence" value="ECO:0007669"/>
    <property type="project" value="UniProtKB-SubCell"/>
</dbReference>
<protein>
    <submittedName>
        <fullName evidence="8">MFS transporter</fullName>
    </submittedName>
</protein>
<dbReference type="Proteomes" id="UP001288778">
    <property type="component" value="Unassembled WGS sequence"/>
</dbReference>
<evidence type="ECO:0000256" key="3">
    <source>
        <dbReference type="ARBA" id="ARBA00022475"/>
    </source>
</evidence>
<dbReference type="InterPro" id="IPR011701">
    <property type="entry name" value="MFS"/>
</dbReference>
<evidence type="ECO:0000313" key="9">
    <source>
        <dbReference type="Proteomes" id="UP001288778"/>
    </source>
</evidence>
<proteinExistence type="predicted"/>
<dbReference type="AlphaFoldDB" id="A0AAW9I569"/>
<keyword evidence="4 7" id="KW-0812">Transmembrane</keyword>
<feature type="transmembrane region" description="Helical" evidence="7">
    <location>
        <begin position="86"/>
        <end position="105"/>
    </location>
</feature>
<dbReference type="PANTHER" id="PTHR23517:SF15">
    <property type="entry name" value="PROTON-DEPENDENT OLIGOPEPTIDE FAMILY TRANSPORT PROTEIN"/>
    <property type="match status" value="1"/>
</dbReference>
<evidence type="ECO:0000256" key="6">
    <source>
        <dbReference type="ARBA" id="ARBA00023136"/>
    </source>
</evidence>
<name>A0AAW9I569_CLOPF</name>
<evidence type="ECO:0000256" key="1">
    <source>
        <dbReference type="ARBA" id="ARBA00004651"/>
    </source>
</evidence>